<reference evidence="2" key="1">
    <citation type="journal article" date="2022" name="Mol. Ecol. Resour.">
        <title>The genomes of chicory, endive, great burdock and yacon provide insights into Asteraceae palaeo-polyploidization history and plant inulin production.</title>
        <authorList>
            <person name="Fan W."/>
            <person name="Wang S."/>
            <person name="Wang H."/>
            <person name="Wang A."/>
            <person name="Jiang F."/>
            <person name="Liu H."/>
            <person name="Zhao H."/>
            <person name="Xu D."/>
            <person name="Zhang Y."/>
        </authorList>
    </citation>
    <scope>NUCLEOTIDE SEQUENCE [LARGE SCALE GENOMIC DNA]</scope>
    <source>
        <strain evidence="2">cv. Punajuju</strain>
    </source>
</reference>
<proteinExistence type="predicted"/>
<evidence type="ECO:0000313" key="1">
    <source>
        <dbReference type="EMBL" id="KAI3767302.1"/>
    </source>
</evidence>
<dbReference type="EMBL" id="CM042011">
    <property type="protein sequence ID" value="KAI3767302.1"/>
    <property type="molecule type" value="Genomic_DNA"/>
</dbReference>
<organism evidence="1 2">
    <name type="scientific">Cichorium intybus</name>
    <name type="common">Chicory</name>
    <dbReference type="NCBI Taxonomy" id="13427"/>
    <lineage>
        <taxon>Eukaryota</taxon>
        <taxon>Viridiplantae</taxon>
        <taxon>Streptophyta</taxon>
        <taxon>Embryophyta</taxon>
        <taxon>Tracheophyta</taxon>
        <taxon>Spermatophyta</taxon>
        <taxon>Magnoliopsida</taxon>
        <taxon>eudicotyledons</taxon>
        <taxon>Gunneridae</taxon>
        <taxon>Pentapetalae</taxon>
        <taxon>asterids</taxon>
        <taxon>campanulids</taxon>
        <taxon>Asterales</taxon>
        <taxon>Asteraceae</taxon>
        <taxon>Cichorioideae</taxon>
        <taxon>Cichorieae</taxon>
        <taxon>Cichoriinae</taxon>
        <taxon>Cichorium</taxon>
    </lineage>
</organism>
<reference evidence="1 2" key="2">
    <citation type="journal article" date="2022" name="Mol. Ecol. Resour.">
        <title>The genomes of chicory, endive, great burdock and yacon provide insights into Asteraceae paleo-polyploidization history and plant inulin production.</title>
        <authorList>
            <person name="Fan W."/>
            <person name="Wang S."/>
            <person name="Wang H."/>
            <person name="Wang A."/>
            <person name="Jiang F."/>
            <person name="Liu H."/>
            <person name="Zhao H."/>
            <person name="Xu D."/>
            <person name="Zhang Y."/>
        </authorList>
    </citation>
    <scope>NUCLEOTIDE SEQUENCE [LARGE SCALE GENOMIC DNA]</scope>
    <source>
        <strain evidence="2">cv. Punajuju</strain>
        <tissue evidence="1">Leaves</tissue>
    </source>
</reference>
<protein>
    <submittedName>
        <fullName evidence="1">Uncharacterized protein</fullName>
    </submittedName>
</protein>
<gene>
    <name evidence="1" type="ORF">L2E82_17397</name>
</gene>
<keyword evidence="2" id="KW-1185">Reference proteome</keyword>
<sequence length="81" mass="10038">MRWEVGEGTTMRHERRRPRSNKKLKQRSIDKRHIPSMSLEKEEYCQFSRKFENQRMLSLPVVVAGRRWCGQYWRRREEEEG</sequence>
<name>A0ACB9F868_CICIN</name>
<accession>A0ACB9F868</accession>
<evidence type="ECO:0000313" key="2">
    <source>
        <dbReference type="Proteomes" id="UP001055811"/>
    </source>
</evidence>
<dbReference type="Proteomes" id="UP001055811">
    <property type="component" value="Linkage Group LG03"/>
</dbReference>
<comment type="caution">
    <text evidence="1">The sequence shown here is derived from an EMBL/GenBank/DDBJ whole genome shotgun (WGS) entry which is preliminary data.</text>
</comment>